<dbReference type="InterPro" id="IPR029039">
    <property type="entry name" value="Flavoprotein-like_sf"/>
</dbReference>
<dbReference type="GO" id="GO:0016655">
    <property type="term" value="F:oxidoreductase activity, acting on NAD(P)H, quinone or similar compound as acceptor"/>
    <property type="evidence" value="ECO:0007669"/>
    <property type="project" value="InterPro"/>
</dbReference>
<dbReference type="GO" id="GO:0010181">
    <property type="term" value="F:FMN binding"/>
    <property type="evidence" value="ECO:0007669"/>
    <property type="project" value="UniProtKB-UniRule"/>
</dbReference>
<evidence type="ECO:0000313" key="8">
    <source>
        <dbReference type="EMBL" id="RFU36538.1"/>
    </source>
</evidence>
<dbReference type="InterPro" id="IPR003680">
    <property type="entry name" value="Flavodoxin_fold"/>
</dbReference>
<dbReference type="HAMAP" id="MF_01216">
    <property type="entry name" value="Azoreductase_type1"/>
    <property type="match status" value="1"/>
</dbReference>
<feature type="binding site" evidence="6">
    <location>
        <begin position="49"/>
        <end position="51"/>
    </location>
    <ligand>
        <name>FMN</name>
        <dbReference type="ChEBI" id="CHEBI:58210"/>
    </ligand>
</feature>
<comment type="catalytic activity">
    <reaction evidence="5">
        <text>N,N-dimethyl-1,4-phenylenediamine + anthranilate + 2 NAD(+) = 2-(4-dimethylaminophenyl)diazenylbenzoate + 2 NADH + 2 H(+)</text>
        <dbReference type="Rhea" id="RHEA:55872"/>
        <dbReference type="ChEBI" id="CHEBI:15378"/>
        <dbReference type="ChEBI" id="CHEBI:15783"/>
        <dbReference type="ChEBI" id="CHEBI:16567"/>
        <dbReference type="ChEBI" id="CHEBI:57540"/>
        <dbReference type="ChEBI" id="CHEBI:57945"/>
        <dbReference type="ChEBI" id="CHEBI:71579"/>
        <dbReference type="EC" id="1.7.1.17"/>
    </reaction>
    <physiologicalReaction direction="right-to-left" evidence="5">
        <dbReference type="Rhea" id="RHEA:55874"/>
    </physiologicalReaction>
</comment>
<dbReference type="EC" id="1.7.1.17" evidence="6"/>
<evidence type="ECO:0000313" key="9">
    <source>
        <dbReference type="Proteomes" id="UP000261811"/>
    </source>
</evidence>
<dbReference type="InterPro" id="IPR050104">
    <property type="entry name" value="FMN-dep_NADH:Q_OxRdtase_AzoR1"/>
</dbReference>
<sequence length="249" mass="27405">MAVTLAHAEETGQGVRLLPTVLSGQSVHLLKEPPVPSLLHLTASARRDSFSRRVGDVFATAWREAHPDDPYVLRDLAADPVPHITEAWTELCDNALRDQISDPARLHETARTPAQREAWAIVRPLLDELLAADVVLIATPMYNYSVPSALKAWLDQVTFPRVSLAPRRFVVASARGGAYGPGTPKEPFDHQERYLRDFFQGHFGVADTVFVHAELVNARLDPALAALRPEHDASLAAALDTARTLAKDY</sequence>
<comment type="similarity">
    <text evidence="6">Belongs to the azoreductase type 1 family.</text>
</comment>
<protein>
    <recommendedName>
        <fullName evidence="6">FMN dependent NADH:quinone oxidoreductase</fullName>
        <ecNumber evidence="6">1.6.5.-</ecNumber>
    </recommendedName>
    <alternativeName>
        <fullName evidence="6">Azo-dye reductase</fullName>
    </alternativeName>
    <alternativeName>
        <fullName evidence="6">FMN-dependent NADH-azo compound oxidoreductase</fullName>
    </alternativeName>
    <alternativeName>
        <fullName evidence="6">FMN-dependent NADH-azoreductase</fullName>
        <ecNumber evidence="6">1.7.1.17</ecNumber>
    </alternativeName>
</protein>
<dbReference type="Gene3D" id="3.40.50.360">
    <property type="match status" value="1"/>
</dbReference>
<comment type="subunit">
    <text evidence="6">Homodimer.</text>
</comment>
<dbReference type="InterPro" id="IPR023048">
    <property type="entry name" value="NADH:quinone_OxRdtase_FMN_depd"/>
</dbReference>
<dbReference type="EMBL" id="QURH01001046">
    <property type="protein sequence ID" value="RFU36538.1"/>
    <property type="molecule type" value="Genomic_DNA"/>
</dbReference>
<feature type="binding site" evidence="6">
    <location>
        <position position="44"/>
    </location>
    <ligand>
        <name>FMN</name>
        <dbReference type="ChEBI" id="CHEBI:58210"/>
    </ligand>
</feature>
<gene>
    <name evidence="6" type="primary">azoR</name>
    <name evidence="8" type="ORF">DZF91_37530</name>
</gene>
<dbReference type="GO" id="GO:0016652">
    <property type="term" value="F:oxidoreductase activity, acting on NAD(P)H as acceptor"/>
    <property type="evidence" value="ECO:0007669"/>
    <property type="project" value="UniProtKB-UniRule"/>
</dbReference>
<comment type="catalytic activity">
    <reaction evidence="6">
        <text>2 a quinone + NADH + H(+) = 2 a 1,4-benzosemiquinone + NAD(+)</text>
        <dbReference type="Rhea" id="RHEA:65952"/>
        <dbReference type="ChEBI" id="CHEBI:15378"/>
        <dbReference type="ChEBI" id="CHEBI:57540"/>
        <dbReference type="ChEBI" id="CHEBI:57945"/>
        <dbReference type="ChEBI" id="CHEBI:132124"/>
        <dbReference type="ChEBI" id="CHEBI:134225"/>
    </reaction>
</comment>
<evidence type="ECO:0000256" key="2">
    <source>
        <dbReference type="ARBA" id="ARBA00022643"/>
    </source>
</evidence>
<dbReference type="Proteomes" id="UP000261811">
    <property type="component" value="Unassembled WGS sequence"/>
</dbReference>
<dbReference type="GO" id="GO:0009055">
    <property type="term" value="F:electron transfer activity"/>
    <property type="evidence" value="ECO:0007669"/>
    <property type="project" value="UniProtKB-UniRule"/>
</dbReference>
<evidence type="ECO:0000259" key="7">
    <source>
        <dbReference type="Pfam" id="PF02525"/>
    </source>
</evidence>
<organism evidence="8 9">
    <name type="scientific">Actinomadura logoneensis</name>
    <dbReference type="NCBI Taxonomy" id="2293572"/>
    <lineage>
        <taxon>Bacteria</taxon>
        <taxon>Bacillati</taxon>
        <taxon>Actinomycetota</taxon>
        <taxon>Actinomycetes</taxon>
        <taxon>Streptosporangiales</taxon>
        <taxon>Thermomonosporaceae</taxon>
        <taxon>Actinomadura</taxon>
    </lineage>
</organism>
<evidence type="ECO:0000256" key="4">
    <source>
        <dbReference type="ARBA" id="ARBA00023027"/>
    </source>
</evidence>
<feature type="domain" description="Flavodoxin-like fold" evidence="7">
    <location>
        <begin position="38"/>
        <end position="222"/>
    </location>
</feature>
<evidence type="ECO:0000256" key="5">
    <source>
        <dbReference type="ARBA" id="ARBA00048542"/>
    </source>
</evidence>
<comment type="cofactor">
    <cofactor evidence="6">
        <name>FMN</name>
        <dbReference type="ChEBI" id="CHEBI:58210"/>
    </cofactor>
    <text evidence="6">Binds 1 FMN per subunit.</text>
</comment>
<comment type="caution">
    <text evidence="6">Lacks conserved residue(s) required for the propagation of feature annotation.</text>
</comment>
<name>A0A372JAX2_9ACTN</name>
<dbReference type="EC" id="1.6.5.-" evidence="6"/>
<comment type="function">
    <text evidence="6">Also exhibits azoreductase activity. Catalyzes the reductive cleavage of the azo bond in aromatic azo compounds to the corresponding amines.</text>
</comment>
<dbReference type="PANTHER" id="PTHR43741:SF2">
    <property type="entry name" value="FMN-DEPENDENT NADH:QUINONE OXIDOREDUCTASE"/>
    <property type="match status" value="1"/>
</dbReference>
<dbReference type="OrthoDB" id="9805013at2"/>
<accession>A0A372JAX2</accession>
<dbReference type="Pfam" id="PF02525">
    <property type="entry name" value="Flavodoxin_2"/>
    <property type="match status" value="1"/>
</dbReference>
<comment type="caution">
    <text evidence="8">The sequence shown here is derived from an EMBL/GenBank/DDBJ whole genome shotgun (WGS) entry which is preliminary data.</text>
</comment>
<keyword evidence="3 6" id="KW-0560">Oxidoreductase</keyword>
<keyword evidence="2 6" id="KW-0288">FMN</keyword>
<dbReference type="PANTHER" id="PTHR43741">
    <property type="entry name" value="FMN-DEPENDENT NADH-AZOREDUCTASE 1"/>
    <property type="match status" value="1"/>
</dbReference>
<evidence type="ECO:0000256" key="1">
    <source>
        <dbReference type="ARBA" id="ARBA00022630"/>
    </source>
</evidence>
<comment type="function">
    <text evidence="6">Quinone reductase that provides resistance to thiol-specific stress caused by electrophilic quinones.</text>
</comment>
<keyword evidence="4 6" id="KW-0520">NAD</keyword>
<keyword evidence="1 6" id="KW-0285">Flavoprotein</keyword>
<evidence type="ECO:0000256" key="3">
    <source>
        <dbReference type="ARBA" id="ARBA00023002"/>
    </source>
</evidence>
<dbReference type="SUPFAM" id="SSF52218">
    <property type="entry name" value="Flavoproteins"/>
    <property type="match status" value="1"/>
</dbReference>
<reference evidence="8 9" key="1">
    <citation type="submission" date="2018-08" db="EMBL/GenBank/DDBJ databases">
        <title>Actinomadura jelena sp. nov., a novel Actinomycete isolated from soil in Chad.</title>
        <authorList>
            <person name="Shi L."/>
        </authorList>
    </citation>
    <scope>NUCLEOTIDE SEQUENCE [LARGE SCALE GENOMIC DNA]</scope>
    <source>
        <strain evidence="8 9">NEAU-G17</strain>
    </source>
</reference>
<proteinExistence type="inferred from homology"/>
<evidence type="ECO:0000256" key="6">
    <source>
        <dbReference type="HAMAP-Rule" id="MF_01216"/>
    </source>
</evidence>
<keyword evidence="9" id="KW-1185">Reference proteome</keyword>
<dbReference type="AlphaFoldDB" id="A0A372JAX2"/>